<dbReference type="InterPro" id="IPR044924">
    <property type="entry name" value="HAD-SF_hydro_IA_REG-2-like_cap"/>
</dbReference>
<accession>A0AAV9VIT6</accession>
<evidence type="ECO:0000313" key="1">
    <source>
        <dbReference type="EMBL" id="KAK6359680.1"/>
    </source>
</evidence>
<name>A0AAV9VIT6_9PEZI</name>
<evidence type="ECO:0000313" key="2">
    <source>
        <dbReference type="Proteomes" id="UP001375240"/>
    </source>
</evidence>
<comment type="caution">
    <text evidence="1">The sequence shown here is derived from an EMBL/GenBank/DDBJ whole genome shotgun (WGS) entry which is preliminary data.</text>
</comment>
<dbReference type="EMBL" id="JAVHNQ010000001">
    <property type="protein sequence ID" value="KAK6359680.1"/>
    <property type="molecule type" value="Genomic_DNA"/>
</dbReference>
<dbReference type="PANTHER" id="PTHR46191:SF2">
    <property type="entry name" value="HALOACID DEHALOGENASE-LIKE HYDROLASE DOMAIN-CONTAINING PROTEIN 3"/>
    <property type="match status" value="1"/>
</dbReference>
<evidence type="ECO:0008006" key="3">
    <source>
        <dbReference type="Google" id="ProtNLM"/>
    </source>
</evidence>
<protein>
    <recommendedName>
        <fullName evidence="3">Haloacid dehalogenase</fullName>
    </recommendedName>
</protein>
<proteinExistence type="predicted"/>
<dbReference type="SUPFAM" id="SSF56784">
    <property type="entry name" value="HAD-like"/>
    <property type="match status" value="1"/>
</dbReference>
<dbReference type="GO" id="GO:0005634">
    <property type="term" value="C:nucleus"/>
    <property type="evidence" value="ECO:0007669"/>
    <property type="project" value="TreeGrafter"/>
</dbReference>
<dbReference type="InterPro" id="IPR051828">
    <property type="entry name" value="HAD-like_hydrolase_domain"/>
</dbReference>
<dbReference type="AlphaFoldDB" id="A0AAV9VIT6"/>
<organism evidence="1 2">
    <name type="scientific">Orbilia brochopaga</name>
    <dbReference type="NCBI Taxonomy" id="3140254"/>
    <lineage>
        <taxon>Eukaryota</taxon>
        <taxon>Fungi</taxon>
        <taxon>Dikarya</taxon>
        <taxon>Ascomycota</taxon>
        <taxon>Pezizomycotina</taxon>
        <taxon>Orbiliomycetes</taxon>
        <taxon>Orbiliales</taxon>
        <taxon>Orbiliaceae</taxon>
        <taxon>Orbilia</taxon>
    </lineage>
</organism>
<dbReference type="Gene3D" id="1.10.150.720">
    <property type="entry name" value="Haloacid dehalogenase-like hydrolase"/>
    <property type="match status" value="1"/>
</dbReference>
<dbReference type="InterPro" id="IPR023214">
    <property type="entry name" value="HAD_sf"/>
</dbReference>
<reference evidence="1 2" key="1">
    <citation type="submission" date="2019-10" db="EMBL/GenBank/DDBJ databases">
        <authorList>
            <person name="Palmer J.M."/>
        </authorList>
    </citation>
    <scope>NUCLEOTIDE SEQUENCE [LARGE SCALE GENOMIC DNA]</scope>
    <source>
        <strain evidence="1 2">TWF696</strain>
    </source>
</reference>
<sequence length="353" mass="39589">MQLLRRTTATVPRLIRRHLYIQHVPSRSSSPPPRGTAPDLLITVDAFGTLYEPRRPVAAQYVDVAAQHGLDGLDVAAVERSFLQAFKEQRNAHPNYGRATNMTAQTWWAQITEKTFTPLLTHRQTIPLTLHEALWTHFASSTAYDLLPGTLDFFTALTQYRQAVAAAPWQFRTVTLGVLSNSDDRVIDVLKSLGIAVRHRSRLIEEANVGGDSSGTVSLDRIPTDPGVPYNWTPNVVDFVTTSYDVGSEKPDIGIFRAAMASAKELLRRRDTEDSAARQWAWVHVGDNPAEDVAGAEAAGAMGVLLDRERGLLEVRRRVMVGETMRFMFVAQSLRNVLNRRLRSEVSRRIHRW</sequence>
<dbReference type="Proteomes" id="UP001375240">
    <property type="component" value="Unassembled WGS sequence"/>
</dbReference>
<gene>
    <name evidence="1" type="ORF">TWF696_000823</name>
</gene>
<dbReference type="PANTHER" id="PTHR46191">
    <property type="match status" value="1"/>
</dbReference>
<dbReference type="InterPro" id="IPR036412">
    <property type="entry name" value="HAD-like_sf"/>
</dbReference>
<dbReference type="Gene3D" id="3.40.50.1000">
    <property type="entry name" value="HAD superfamily/HAD-like"/>
    <property type="match status" value="1"/>
</dbReference>
<keyword evidence="2" id="KW-1185">Reference proteome</keyword>